<gene>
    <name evidence="5" type="ORF">ucyna2_00029</name>
</gene>
<dbReference type="Proteomes" id="UP000028922">
    <property type="component" value="Unassembled WGS sequence"/>
</dbReference>
<evidence type="ECO:0000313" key="5">
    <source>
        <dbReference type="EMBL" id="KFF41972.1"/>
    </source>
</evidence>
<sequence>MRKLEKTYLRAFFNIMFVSNLILTGCSEISNDYNSLESKNEIANIQQMNQISMDQYTPRLENTAIVQLDINGSPVVIEVNGQDAPITAGNFIDLVERGFYNGLVFHRVIKDPTPFVAQGGDPDGTGMGGFIDSKTKQRRYIPLEIKLENDEKPVYNQSLGIQGSVSPKSVVLKHKRGAIAMARSAMPNSASSQFYIALSDLDFLNGDYAVFGKVIEGMKIVDNIDEGDRINSAYVTSGLENFKK</sequence>
<evidence type="ECO:0000259" key="4">
    <source>
        <dbReference type="PROSITE" id="PS50072"/>
    </source>
</evidence>
<dbReference type="EC" id="5.2.1.8" evidence="3"/>
<dbReference type="EMBL" id="JPSP01000001">
    <property type="protein sequence ID" value="KFF41972.1"/>
    <property type="molecule type" value="Genomic_DNA"/>
</dbReference>
<name>A0A086CIF8_9CHRO</name>
<feature type="domain" description="PPIase cyclophilin-type" evidence="4">
    <location>
        <begin position="75"/>
        <end position="226"/>
    </location>
</feature>
<dbReference type="GO" id="GO:0003755">
    <property type="term" value="F:peptidyl-prolyl cis-trans isomerase activity"/>
    <property type="evidence" value="ECO:0007669"/>
    <property type="project" value="UniProtKB-UniRule"/>
</dbReference>
<dbReference type="InterPro" id="IPR002130">
    <property type="entry name" value="Cyclophilin-type_PPIase_dom"/>
</dbReference>
<dbReference type="PRINTS" id="PR00153">
    <property type="entry name" value="CSAPPISMRASE"/>
</dbReference>
<comment type="caution">
    <text evidence="5">The sequence shown here is derived from an EMBL/GenBank/DDBJ whole genome shotgun (WGS) entry which is preliminary data.</text>
</comment>
<dbReference type="PANTHER" id="PTHR43246">
    <property type="entry name" value="PEPTIDYL-PROLYL CIS-TRANS ISOMERASE CYP38, CHLOROPLASTIC"/>
    <property type="match status" value="1"/>
</dbReference>
<comment type="similarity">
    <text evidence="3">Belongs to the cyclophilin-type PPIase family.</text>
</comment>
<dbReference type="InterPro" id="IPR044665">
    <property type="entry name" value="E_coli_cyclophilin_A-like"/>
</dbReference>
<accession>A0A086CIF8</accession>
<dbReference type="AlphaFoldDB" id="A0A086CIF8"/>
<dbReference type="PROSITE" id="PS50072">
    <property type="entry name" value="CSA_PPIASE_2"/>
    <property type="match status" value="1"/>
</dbReference>
<proteinExistence type="inferred from homology"/>
<reference evidence="5 6" key="1">
    <citation type="submission" date="2014-08" db="EMBL/GenBank/DDBJ databases">
        <title>Comparative genomics reveals surprising divergence of two closely related strains of uncultivated UCYN-A cyanobacteria.</title>
        <authorList>
            <person name="Bombar D."/>
            <person name="Heller P."/>
            <person name="Sanchez-Baracaldo P."/>
            <person name="Carter B.J."/>
            <person name="Zert J.P."/>
        </authorList>
    </citation>
    <scope>NUCLEOTIDE SEQUENCE [LARGE SCALE GENOMIC DNA]</scope>
</reference>
<dbReference type="Pfam" id="PF00160">
    <property type="entry name" value="Pro_isomerase"/>
    <property type="match status" value="1"/>
</dbReference>
<comment type="function">
    <text evidence="3">PPIases accelerate the folding of proteins. It catalyzes the cis-trans isomerization of proline imidic peptide bonds in oligopeptides.</text>
</comment>
<dbReference type="InterPro" id="IPR029000">
    <property type="entry name" value="Cyclophilin-like_dom_sf"/>
</dbReference>
<dbReference type="PATRIC" id="fig|1527444.3.peg.28"/>
<comment type="catalytic activity">
    <reaction evidence="3">
        <text>[protein]-peptidylproline (omega=180) = [protein]-peptidylproline (omega=0)</text>
        <dbReference type="Rhea" id="RHEA:16237"/>
        <dbReference type="Rhea" id="RHEA-COMP:10747"/>
        <dbReference type="Rhea" id="RHEA-COMP:10748"/>
        <dbReference type="ChEBI" id="CHEBI:83833"/>
        <dbReference type="ChEBI" id="CHEBI:83834"/>
        <dbReference type="EC" id="5.2.1.8"/>
    </reaction>
</comment>
<dbReference type="eggNOG" id="COG0652">
    <property type="taxonomic scope" value="Bacteria"/>
</dbReference>
<evidence type="ECO:0000313" key="6">
    <source>
        <dbReference type="Proteomes" id="UP000028922"/>
    </source>
</evidence>
<dbReference type="SUPFAM" id="SSF50891">
    <property type="entry name" value="Cyclophilin-like"/>
    <property type="match status" value="1"/>
</dbReference>
<dbReference type="PROSITE" id="PS51257">
    <property type="entry name" value="PROKAR_LIPOPROTEIN"/>
    <property type="match status" value="1"/>
</dbReference>
<protein>
    <recommendedName>
        <fullName evidence="3">Peptidyl-prolyl cis-trans isomerase</fullName>
        <shortName evidence="3">PPIase</shortName>
        <ecNumber evidence="3">5.2.1.8</ecNumber>
    </recommendedName>
</protein>
<keyword evidence="1 3" id="KW-0697">Rotamase</keyword>
<evidence type="ECO:0000256" key="1">
    <source>
        <dbReference type="ARBA" id="ARBA00023110"/>
    </source>
</evidence>
<evidence type="ECO:0000256" key="2">
    <source>
        <dbReference type="ARBA" id="ARBA00023235"/>
    </source>
</evidence>
<organism evidence="5 6">
    <name type="scientific">Candidatus Atelocyanobacterium thalassa isolate SIO64986</name>
    <dbReference type="NCBI Taxonomy" id="1527444"/>
    <lineage>
        <taxon>Bacteria</taxon>
        <taxon>Bacillati</taxon>
        <taxon>Cyanobacteriota</taxon>
        <taxon>Cyanophyceae</taxon>
        <taxon>Oscillatoriophycideae</taxon>
        <taxon>Chroococcales</taxon>
        <taxon>Aphanothecaceae</taxon>
        <taxon>Candidatus Atelocyanobacterium</taxon>
        <taxon>Candidatus Atelocyanobacterium thalassae</taxon>
    </lineage>
</organism>
<keyword evidence="2 3" id="KW-0413">Isomerase</keyword>
<dbReference type="Gene3D" id="2.40.100.10">
    <property type="entry name" value="Cyclophilin-like"/>
    <property type="match status" value="1"/>
</dbReference>
<evidence type="ECO:0000256" key="3">
    <source>
        <dbReference type="RuleBase" id="RU363019"/>
    </source>
</evidence>
<dbReference type="STRING" id="1527444.ucyna2_00029"/>